<accession>A0A3E2NPB0</accession>
<dbReference type="OrthoDB" id="1493479at2"/>
<reference evidence="1 2" key="1">
    <citation type="submission" date="2018-08" db="EMBL/GenBank/DDBJ databases">
        <title>Mucilaginibacter terrae sp. nov., isolated from manganese diggings.</title>
        <authorList>
            <person name="Huang Y."/>
            <person name="Zhou Z."/>
        </authorList>
    </citation>
    <scope>NUCLEOTIDE SEQUENCE [LARGE SCALE GENOMIC DNA]</scope>
    <source>
        <strain evidence="1 2">ZH6</strain>
    </source>
</reference>
<proteinExistence type="predicted"/>
<keyword evidence="2" id="KW-1185">Reference proteome</keyword>
<comment type="caution">
    <text evidence="1">The sequence shown here is derived from an EMBL/GenBank/DDBJ whole genome shotgun (WGS) entry which is preliminary data.</text>
</comment>
<dbReference type="Proteomes" id="UP000260823">
    <property type="component" value="Unassembled WGS sequence"/>
</dbReference>
<dbReference type="RefSeq" id="WP_117383255.1">
    <property type="nucleotide sequence ID" value="NZ_QWDE01000002.1"/>
</dbReference>
<dbReference type="PROSITE" id="PS51257">
    <property type="entry name" value="PROKAR_LIPOPROTEIN"/>
    <property type="match status" value="1"/>
</dbReference>
<gene>
    <name evidence="1" type="ORF">DYU05_11790</name>
</gene>
<name>A0A3E2NPB0_9SPHI</name>
<dbReference type="EMBL" id="QWDE01000002">
    <property type="protein sequence ID" value="RFZ82839.1"/>
    <property type="molecule type" value="Genomic_DNA"/>
</dbReference>
<evidence type="ECO:0000313" key="1">
    <source>
        <dbReference type="EMBL" id="RFZ82839.1"/>
    </source>
</evidence>
<sequence>MFRSRILRFIIYLFATALILSGCKRHEPFTPKGWDDGDGLSFPKRYLMVDSLLASKKLIGLKYKQVVWLLKAPQRNSFTDRSFSYEITRKMNGVDTLHTKDLVIYLNKDSVVTSAKVVEKDYNWKPKKKK</sequence>
<evidence type="ECO:0000313" key="2">
    <source>
        <dbReference type="Proteomes" id="UP000260823"/>
    </source>
</evidence>
<dbReference type="AlphaFoldDB" id="A0A3E2NPB0"/>
<protein>
    <submittedName>
        <fullName evidence="1">Uncharacterized protein</fullName>
    </submittedName>
</protein>
<organism evidence="1 2">
    <name type="scientific">Mucilaginibacter terrenus</name>
    <dbReference type="NCBI Taxonomy" id="2482727"/>
    <lineage>
        <taxon>Bacteria</taxon>
        <taxon>Pseudomonadati</taxon>
        <taxon>Bacteroidota</taxon>
        <taxon>Sphingobacteriia</taxon>
        <taxon>Sphingobacteriales</taxon>
        <taxon>Sphingobacteriaceae</taxon>
        <taxon>Mucilaginibacter</taxon>
    </lineage>
</organism>